<feature type="transmembrane region" description="Helical" evidence="1">
    <location>
        <begin position="24"/>
        <end position="44"/>
    </location>
</feature>
<evidence type="ECO:0000313" key="2">
    <source>
        <dbReference type="EMBL" id="SNY54703.1"/>
    </source>
</evidence>
<organism evidence="2 3">
    <name type="scientific">Paractinoplanes atraurantiacus</name>
    <dbReference type="NCBI Taxonomy" id="1036182"/>
    <lineage>
        <taxon>Bacteria</taxon>
        <taxon>Bacillati</taxon>
        <taxon>Actinomycetota</taxon>
        <taxon>Actinomycetes</taxon>
        <taxon>Micromonosporales</taxon>
        <taxon>Micromonosporaceae</taxon>
        <taxon>Paractinoplanes</taxon>
    </lineage>
</organism>
<keyword evidence="1" id="KW-0472">Membrane</keyword>
<protein>
    <submittedName>
        <fullName evidence="2">Uncharacterized protein</fullName>
    </submittedName>
</protein>
<keyword evidence="1" id="KW-1133">Transmembrane helix</keyword>
<sequence>MNHDHVPGVFLAVRRLRTNRSRPLLTVTAASVVMLLVMATPPGWEIFDWYVS</sequence>
<dbReference type="Proteomes" id="UP000219612">
    <property type="component" value="Unassembled WGS sequence"/>
</dbReference>
<accession>A0A285J3Q4</accession>
<proteinExistence type="predicted"/>
<gene>
    <name evidence="2" type="ORF">SAMN05421748_115137</name>
</gene>
<keyword evidence="3" id="KW-1185">Reference proteome</keyword>
<dbReference type="EMBL" id="OBDY01000015">
    <property type="protein sequence ID" value="SNY54703.1"/>
    <property type="molecule type" value="Genomic_DNA"/>
</dbReference>
<evidence type="ECO:0000313" key="3">
    <source>
        <dbReference type="Proteomes" id="UP000219612"/>
    </source>
</evidence>
<name>A0A285J3Q4_9ACTN</name>
<reference evidence="2 3" key="1">
    <citation type="submission" date="2017-09" db="EMBL/GenBank/DDBJ databases">
        <authorList>
            <person name="Ehlers B."/>
            <person name="Leendertz F.H."/>
        </authorList>
    </citation>
    <scope>NUCLEOTIDE SEQUENCE [LARGE SCALE GENOMIC DNA]</scope>
    <source>
        <strain evidence="2 3">CGMCC 4.6857</strain>
    </source>
</reference>
<keyword evidence="1" id="KW-0812">Transmembrane</keyword>
<evidence type="ECO:0000256" key="1">
    <source>
        <dbReference type="SAM" id="Phobius"/>
    </source>
</evidence>
<dbReference type="AlphaFoldDB" id="A0A285J3Q4"/>